<feature type="transmembrane region" description="Helical" evidence="1">
    <location>
        <begin position="349"/>
        <end position="367"/>
    </location>
</feature>
<proteinExistence type="predicted"/>
<evidence type="ECO:0000313" key="2">
    <source>
        <dbReference type="EMBL" id="MET4580660.1"/>
    </source>
</evidence>
<dbReference type="EMBL" id="JBEPSJ010000001">
    <property type="protein sequence ID" value="MET4580660.1"/>
    <property type="molecule type" value="Genomic_DNA"/>
</dbReference>
<gene>
    <name evidence="2" type="ORF">ABIE21_000150</name>
</gene>
<comment type="caution">
    <text evidence="2">The sequence shown here is derived from an EMBL/GenBank/DDBJ whole genome shotgun (WGS) entry which is preliminary data.</text>
</comment>
<feature type="transmembrane region" description="Helical" evidence="1">
    <location>
        <begin position="308"/>
        <end position="329"/>
    </location>
</feature>
<reference evidence="2 3" key="1">
    <citation type="submission" date="2024-06" db="EMBL/GenBank/DDBJ databases">
        <title>Sorghum-associated microbial communities from plants grown in Nebraska, USA.</title>
        <authorList>
            <person name="Schachtman D."/>
        </authorList>
    </citation>
    <scope>NUCLEOTIDE SEQUENCE [LARGE SCALE GENOMIC DNA]</scope>
    <source>
        <strain evidence="2 3">2857</strain>
    </source>
</reference>
<name>A0ABV2QI02_9MICO</name>
<feature type="transmembrane region" description="Helical" evidence="1">
    <location>
        <begin position="55"/>
        <end position="75"/>
    </location>
</feature>
<evidence type="ECO:0000313" key="3">
    <source>
        <dbReference type="Proteomes" id="UP001549257"/>
    </source>
</evidence>
<keyword evidence="3" id="KW-1185">Reference proteome</keyword>
<feature type="transmembrane region" description="Helical" evidence="1">
    <location>
        <begin position="236"/>
        <end position="257"/>
    </location>
</feature>
<protein>
    <submittedName>
        <fullName evidence="2">Uncharacterized protein</fullName>
    </submittedName>
</protein>
<accession>A0ABV2QI02</accession>
<feature type="transmembrane region" description="Helical" evidence="1">
    <location>
        <begin position="263"/>
        <end position="296"/>
    </location>
</feature>
<feature type="transmembrane region" description="Helical" evidence="1">
    <location>
        <begin position="179"/>
        <end position="200"/>
    </location>
</feature>
<feature type="transmembrane region" description="Helical" evidence="1">
    <location>
        <begin position="374"/>
        <end position="396"/>
    </location>
</feature>
<keyword evidence="1" id="KW-0812">Transmembrane</keyword>
<dbReference type="Proteomes" id="UP001549257">
    <property type="component" value="Unassembled WGS sequence"/>
</dbReference>
<evidence type="ECO:0000256" key="1">
    <source>
        <dbReference type="SAM" id="Phobius"/>
    </source>
</evidence>
<feature type="transmembrane region" description="Helical" evidence="1">
    <location>
        <begin position="27"/>
        <end position="48"/>
    </location>
</feature>
<feature type="transmembrane region" description="Helical" evidence="1">
    <location>
        <begin position="439"/>
        <end position="461"/>
    </location>
</feature>
<feature type="transmembrane region" description="Helical" evidence="1">
    <location>
        <begin position="212"/>
        <end position="229"/>
    </location>
</feature>
<sequence>MSVLILVLAIVCVAVWVAVVGPRWGRFLAVPAVSTSVVLLSVLTLGVTPLLGFTVGLAVIAVLFVATASGVFILVRSTRPLQRPSAAALAQWLPSLLGAIVWISSRLVAHILPGAAKLSWSMEGDTTNNLLYARRIVADHGILLGGAENPVPLPVGILALPLSIERLVTPADDLLRSDIAVFGWAWTLVIAAACVAVGAVVASCAPPTRPRIVAIASAAGSLLPLTWLVSGLPIDFGFFNVPFAIPILMTCWLLYLGAERSPFVSIVSLLAAATLLLLIWTPALLIPAFLGIVIVIRDRRRLLRLPARDYAVPLGIVAVFSIVLSRLTLPAFAAQATSFDAGGMGYPPTWLLVAPIAAGGVLIVALLRTRTSLPVFAGFVAVVLGCYAGVGLLLFISRDHFNPWTSYYPVKFAWLSTVVLLPIVLSLAIGLLSAIRRPAFAASTVVAASTIAITIAALAPIPTPIGYETRQPIDRMLGGYVWNTGDEAVETILKLSQREELALLWHSNSPDEAMINYWVIDAFGGHLEGDETLRRFSFSDYSAFRQFNAHRPDSTNDLCQVLRDPSSTLTVYTDDADLEASLPDWCEGGTASFVLGQTPGVDY</sequence>
<feature type="transmembrane region" description="Helical" evidence="1">
    <location>
        <begin position="412"/>
        <end position="432"/>
    </location>
</feature>
<organism evidence="2 3">
    <name type="scientific">Conyzicola nivalis</name>
    <dbReference type="NCBI Taxonomy" id="1477021"/>
    <lineage>
        <taxon>Bacteria</taxon>
        <taxon>Bacillati</taxon>
        <taxon>Actinomycetota</taxon>
        <taxon>Actinomycetes</taxon>
        <taxon>Micrococcales</taxon>
        <taxon>Microbacteriaceae</taxon>
        <taxon>Conyzicola</taxon>
    </lineage>
</organism>
<keyword evidence="1" id="KW-0472">Membrane</keyword>
<keyword evidence="1" id="KW-1133">Transmembrane helix</keyword>